<reference evidence="2" key="1">
    <citation type="submission" date="2022-09" db="EMBL/GenBank/DDBJ databases">
        <title>Novel species in genus Arthrobacter.</title>
        <authorList>
            <person name="Liu Y."/>
        </authorList>
    </citation>
    <scope>NUCLEOTIDE SEQUENCE</scope>
    <source>
        <strain evidence="2">Zg-Y815</strain>
    </source>
</reference>
<dbReference type="InterPro" id="IPR036188">
    <property type="entry name" value="FAD/NAD-bd_sf"/>
</dbReference>
<dbReference type="SUPFAM" id="SSF51905">
    <property type="entry name" value="FAD/NAD(P)-binding domain"/>
    <property type="match status" value="1"/>
</dbReference>
<evidence type="ECO:0000313" key="2">
    <source>
        <dbReference type="EMBL" id="UWX97274.1"/>
    </source>
</evidence>
<proteinExistence type="predicted"/>
<feature type="region of interest" description="Disordered" evidence="1">
    <location>
        <begin position="1"/>
        <end position="20"/>
    </location>
</feature>
<dbReference type="RefSeq" id="WP_260652494.1">
    <property type="nucleotide sequence ID" value="NZ_CP104275.1"/>
</dbReference>
<evidence type="ECO:0000256" key="1">
    <source>
        <dbReference type="SAM" id="MobiDB-lite"/>
    </source>
</evidence>
<sequence length="213" mass="21864">MDSRRDARTGASGHAETTHGETATELTCAIVIGCGLSGLAVAAELCRQGVDSIVVQGPAPAAATIREAAAEPEVLPERAELLRVLHAYVASHRLDIREDSAAQEMTLAVSAGLLPSPVAGSGKWAVRTGRELLLADYVVLTSCSRSDLRRLARAVGVGSGPEAAATLRSAGVYLVGVGENLLPSLRGLVRQAKAAGEAIADAGLPAPQCLLRT</sequence>
<dbReference type="Proteomes" id="UP001059859">
    <property type="component" value="Chromosome"/>
</dbReference>
<accession>A0ABY5YSL0</accession>
<gene>
    <name evidence="2" type="ORF">N2K95_00755</name>
</gene>
<name>A0ABY5YSL0_9MICC</name>
<keyword evidence="3" id="KW-1185">Reference proteome</keyword>
<protein>
    <submittedName>
        <fullName evidence="2">FAD-binding protein</fullName>
    </submittedName>
</protein>
<dbReference type="Gene3D" id="3.50.50.60">
    <property type="entry name" value="FAD/NAD(P)-binding domain"/>
    <property type="match status" value="1"/>
</dbReference>
<evidence type="ECO:0000313" key="3">
    <source>
        <dbReference type="Proteomes" id="UP001059859"/>
    </source>
</evidence>
<dbReference type="EMBL" id="CP104275">
    <property type="protein sequence ID" value="UWX97274.1"/>
    <property type="molecule type" value="Genomic_DNA"/>
</dbReference>
<organism evidence="2 3">
    <name type="scientific">Arthrobacter zhaoxinii</name>
    <dbReference type="NCBI Taxonomy" id="2964616"/>
    <lineage>
        <taxon>Bacteria</taxon>
        <taxon>Bacillati</taxon>
        <taxon>Actinomycetota</taxon>
        <taxon>Actinomycetes</taxon>
        <taxon>Micrococcales</taxon>
        <taxon>Micrococcaceae</taxon>
        <taxon>Arthrobacter</taxon>
    </lineage>
</organism>